<dbReference type="PATRIC" id="fig|1307761.3.peg.3475"/>
<gene>
    <name evidence="6" type="ORF">L21SP2_3486</name>
</gene>
<dbReference type="eggNOG" id="COG0330">
    <property type="taxonomic scope" value="Bacteria"/>
</dbReference>
<evidence type="ECO:0000256" key="4">
    <source>
        <dbReference type="SAM" id="Phobius"/>
    </source>
</evidence>
<dbReference type="STRING" id="1307761.L21SP2_3486"/>
<dbReference type="PANTHER" id="PTHR43327">
    <property type="entry name" value="STOMATIN-LIKE PROTEIN 2, MITOCHONDRIAL"/>
    <property type="match status" value="1"/>
</dbReference>
<evidence type="ECO:0000256" key="1">
    <source>
        <dbReference type="ARBA" id="ARBA00004167"/>
    </source>
</evidence>
<evidence type="ECO:0000313" key="7">
    <source>
        <dbReference type="Proteomes" id="UP000018680"/>
    </source>
</evidence>
<dbReference type="InterPro" id="IPR032435">
    <property type="entry name" value="STML2-like_C"/>
</dbReference>
<sequence>MDFFSGLLISGGLAALVVIVFFKLLRIVPEQQAWVIEFFGKFQKTLGPGFHMVLPGIQRVVDKHELKEEVIDVPPQICITRDNVQVTVDGILYLKVMDPEKASYGIDNYRYAAAQLAQSNMRSEIGKLELDRTFSEREIMNNAIVKAVDEASDPWGIKVTRYEIKDITPENPIIDAMEAQVRAEREKRAEILESEGVKQSRINVSQGDKSESINKSQGDRQKKINEAQGRAEAITIVADATAQGLQEIAKAIKEPNGEKAVNLRLTNQFVQQLEEILSDAHVSVMPHDLAQIQSVISSVLPGKSGGSQGGAA</sequence>
<dbReference type="EMBL" id="CP006939">
    <property type="protein sequence ID" value="AHC16822.1"/>
    <property type="molecule type" value="Genomic_DNA"/>
</dbReference>
<dbReference type="GO" id="GO:0006508">
    <property type="term" value="P:proteolysis"/>
    <property type="evidence" value="ECO:0007669"/>
    <property type="project" value="UniProtKB-KW"/>
</dbReference>
<dbReference type="GO" id="GO:0005886">
    <property type="term" value="C:plasma membrane"/>
    <property type="evidence" value="ECO:0007669"/>
    <property type="project" value="UniProtKB-ARBA"/>
</dbReference>
<dbReference type="FunFam" id="3.30.479.30:FF:000004">
    <property type="entry name" value="Putative membrane protease family, stomatin"/>
    <property type="match status" value="1"/>
</dbReference>
<dbReference type="AlphaFoldDB" id="V5WLJ5"/>
<dbReference type="GO" id="GO:0098552">
    <property type="term" value="C:side of membrane"/>
    <property type="evidence" value="ECO:0007669"/>
    <property type="project" value="UniProtKB-ARBA"/>
</dbReference>
<dbReference type="GO" id="GO:0008233">
    <property type="term" value="F:peptidase activity"/>
    <property type="evidence" value="ECO:0007669"/>
    <property type="project" value="UniProtKB-KW"/>
</dbReference>
<dbReference type="RefSeq" id="WP_024269708.1">
    <property type="nucleotide sequence ID" value="NC_023035.1"/>
</dbReference>
<dbReference type="OrthoDB" id="9809197at2"/>
<keyword evidence="6" id="KW-0645">Protease</keyword>
<keyword evidence="4" id="KW-1133">Transmembrane helix</keyword>
<dbReference type="InterPro" id="IPR001972">
    <property type="entry name" value="Stomatin_HflK_fam"/>
</dbReference>
<comment type="subcellular location">
    <subcellularLocation>
        <location evidence="1">Membrane</location>
        <topology evidence="1">Single-pass membrane protein</topology>
    </subcellularLocation>
</comment>
<keyword evidence="4" id="KW-0472">Membrane</keyword>
<dbReference type="Pfam" id="PF01145">
    <property type="entry name" value="Band_7"/>
    <property type="match status" value="1"/>
</dbReference>
<organism evidence="6 7">
    <name type="scientific">Salinispira pacifica</name>
    <dbReference type="NCBI Taxonomy" id="1307761"/>
    <lineage>
        <taxon>Bacteria</taxon>
        <taxon>Pseudomonadati</taxon>
        <taxon>Spirochaetota</taxon>
        <taxon>Spirochaetia</taxon>
        <taxon>Spirochaetales</taxon>
        <taxon>Spirochaetaceae</taxon>
        <taxon>Salinispira</taxon>
    </lineage>
</organism>
<keyword evidence="7" id="KW-1185">Reference proteome</keyword>
<evidence type="ECO:0000259" key="5">
    <source>
        <dbReference type="SMART" id="SM00244"/>
    </source>
</evidence>
<dbReference type="PANTHER" id="PTHR43327:SF10">
    <property type="entry name" value="STOMATIN-LIKE PROTEIN 2, MITOCHONDRIAL"/>
    <property type="match status" value="1"/>
</dbReference>
<accession>V5WLJ5</accession>
<dbReference type="Pfam" id="PF16200">
    <property type="entry name" value="Band_7_C"/>
    <property type="match status" value="1"/>
</dbReference>
<evidence type="ECO:0000313" key="6">
    <source>
        <dbReference type="EMBL" id="AHC16822.1"/>
    </source>
</evidence>
<dbReference type="SMART" id="SM00244">
    <property type="entry name" value="PHB"/>
    <property type="match status" value="1"/>
</dbReference>
<dbReference type="Proteomes" id="UP000018680">
    <property type="component" value="Chromosome"/>
</dbReference>
<dbReference type="HOGENOM" id="CLU_024949_2_2_12"/>
<evidence type="ECO:0000256" key="2">
    <source>
        <dbReference type="ARBA" id="ARBA00008164"/>
    </source>
</evidence>
<proteinExistence type="inferred from homology"/>
<reference evidence="6 7" key="1">
    <citation type="journal article" date="2015" name="Stand. Genomic Sci.">
        <title>Complete genome sequence and description of Salinispira pacifica gen. nov., sp. nov., a novel spirochaete isolated form a hypersaline microbial mat.</title>
        <authorList>
            <person name="Ben Hania W."/>
            <person name="Joseph M."/>
            <person name="Schumann P."/>
            <person name="Bunk B."/>
            <person name="Fiebig A."/>
            <person name="Sproer C."/>
            <person name="Klenk H.P."/>
            <person name="Fardeau M.L."/>
            <person name="Spring S."/>
        </authorList>
    </citation>
    <scope>NUCLEOTIDE SEQUENCE [LARGE SCALE GENOMIC DNA]</scope>
    <source>
        <strain evidence="6 7">L21-RPul-D2</strain>
    </source>
</reference>
<protein>
    <submittedName>
        <fullName evidence="6">Putative membrane protease subunit</fullName>
    </submittedName>
</protein>
<feature type="transmembrane region" description="Helical" evidence="4">
    <location>
        <begin position="6"/>
        <end position="25"/>
    </location>
</feature>
<evidence type="ECO:0000256" key="3">
    <source>
        <dbReference type="SAM" id="MobiDB-lite"/>
    </source>
</evidence>
<dbReference type="CDD" id="cd08829">
    <property type="entry name" value="SPFH_paraslipin"/>
    <property type="match status" value="1"/>
</dbReference>
<comment type="similarity">
    <text evidence="2">Belongs to the band 7/mec-2 family.</text>
</comment>
<dbReference type="Gene3D" id="3.30.479.30">
    <property type="entry name" value="Band 7 domain"/>
    <property type="match status" value="1"/>
</dbReference>
<feature type="domain" description="Band 7" evidence="5">
    <location>
        <begin position="23"/>
        <end position="181"/>
    </location>
</feature>
<name>V5WLJ5_9SPIO</name>
<dbReference type="InterPro" id="IPR036013">
    <property type="entry name" value="Band_7/SPFH_dom_sf"/>
</dbReference>
<feature type="compositionally biased region" description="Basic and acidic residues" evidence="3">
    <location>
        <begin position="208"/>
        <end position="224"/>
    </location>
</feature>
<keyword evidence="6" id="KW-0378">Hydrolase</keyword>
<dbReference type="KEGG" id="slr:L21SP2_3486"/>
<dbReference type="InterPro" id="IPR050710">
    <property type="entry name" value="Band7/mec-2_domain"/>
</dbReference>
<feature type="region of interest" description="Disordered" evidence="3">
    <location>
        <begin position="199"/>
        <end position="224"/>
    </location>
</feature>
<dbReference type="PRINTS" id="PR00721">
    <property type="entry name" value="STOMATIN"/>
</dbReference>
<dbReference type="SUPFAM" id="SSF117892">
    <property type="entry name" value="Band 7/SPFH domain"/>
    <property type="match status" value="1"/>
</dbReference>
<dbReference type="InterPro" id="IPR001107">
    <property type="entry name" value="Band_7"/>
</dbReference>
<keyword evidence="4" id="KW-0812">Transmembrane</keyword>